<evidence type="ECO:0000313" key="2">
    <source>
        <dbReference type="Proteomes" id="UP000683575"/>
    </source>
</evidence>
<reference evidence="1" key="1">
    <citation type="submission" date="2021-06" db="EMBL/GenBank/DDBJ databases">
        <title>Complete genome sequence of Nocardioides sp. G188.</title>
        <authorList>
            <person name="Im W.-T."/>
        </authorList>
    </citation>
    <scope>NUCLEOTIDE SEQUENCE</scope>
    <source>
        <strain evidence="1">G188</strain>
    </source>
</reference>
<evidence type="ECO:0000313" key="1">
    <source>
        <dbReference type="EMBL" id="QWZ06419.1"/>
    </source>
</evidence>
<accession>A0A975SV38</accession>
<dbReference type="EMBL" id="CP077062">
    <property type="protein sequence ID" value="QWZ06419.1"/>
    <property type="molecule type" value="Genomic_DNA"/>
</dbReference>
<organism evidence="1 2">
    <name type="scientific">Nocardioides panacis</name>
    <dbReference type="NCBI Taxonomy" id="2849501"/>
    <lineage>
        <taxon>Bacteria</taxon>
        <taxon>Bacillati</taxon>
        <taxon>Actinomycetota</taxon>
        <taxon>Actinomycetes</taxon>
        <taxon>Propionibacteriales</taxon>
        <taxon>Nocardioidaceae</taxon>
        <taxon>Nocardioides</taxon>
    </lineage>
</organism>
<dbReference type="KEGG" id="nps:KRR39_12510"/>
<proteinExistence type="predicted"/>
<protein>
    <submittedName>
        <fullName evidence="1">Uncharacterized protein</fullName>
    </submittedName>
</protein>
<dbReference type="Proteomes" id="UP000683575">
    <property type="component" value="Chromosome"/>
</dbReference>
<dbReference type="RefSeq" id="WP_216937330.1">
    <property type="nucleotide sequence ID" value="NZ_CP077062.1"/>
</dbReference>
<keyword evidence="2" id="KW-1185">Reference proteome</keyword>
<dbReference type="AlphaFoldDB" id="A0A975SV38"/>
<sequence>MTSCSSSRSCSSLPLPLPVLTGLGARRRGLAIPLAALTGLCFPVTWTV</sequence>
<name>A0A975SV38_9ACTN</name>
<gene>
    <name evidence="1" type="ORF">KRR39_12510</name>
</gene>